<feature type="compositionally biased region" description="Basic and acidic residues" evidence="1">
    <location>
        <begin position="283"/>
        <end position="297"/>
    </location>
</feature>
<evidence type="ECO:0000256" key="1">
    <source>
        <dbReference type="SAM" id="MobiDB-lite"/>
    </source>
</evidence>
<evidence type="ECO:0000313" key="2">
    <source>
        <dbReference type="EMBL" id="KAJ7230608.1"/>
    </source>
</evidence>
<protein>
    <submittedName>
        <fullName evidence="2">Uncharacterized protein</fullName>
    </submittedName>
</protein>
<dbReference type="AlphaFoldDB" id="A0AAD6YVL6"/>
<comment type="caution">
    <text evidence="2">The sequence shown here is derived from an EMBL/GenBank/DDBJ whole genome shotgun (WGS) entry which is preliminary data.</text>
</comment>
<proteinExistence type="predicted"/>
<gene>
    <name evidence="2" type="ORF">GGX14DRAFT_692235</name>
</gene>
<dbReference type="Proteomes" id="UP001219525">
    <property type="component" value="Unassembled WGS sequence"/>
</dbReference>
<evidence type="ECO:0000313" key="3">
    <source>
        <dbReference type="Proteomes" id="UP001219525"/>
    </source>
</evidence>
<sequence length="321" mass="36138">MTPEERAQKLASWYEKFPKTLTLDNPPARFREINVEHRCLTPLYALGWHISFGKLYKYLPESQKGKDIDQRITDRWLRMTFHEGYKPIFINAPGFLPSPGTDDSSGILYLFFNNAEQERRRIFEENKEAVIDEMISFMGFESEMKEKVAWHQGPVKGLTSWFAAEPSLDLCVWTERDLEVAESLDANLVNGGRPLAPYEEEAPKRACNPVIQRCYDCRKSTGSSSTPKLRGAERTAGGSSLTWGKITTSSGSDCWNTYICALEPSSRVREHVQRGLAGVDWGPCEKREGGAGDERLRAPKGKGKVVDRLNGGPRSDTVEAP</sequence>
<accession>A0AAD6YVL6</accession>
<keyword evidence="3" id="KW-1185">Reference proteome</keyword>
<name>A0AAD6YVL6_9AGAR</name>
<organism evidence="2 3">
    <name type="scientific">Mycena pura</name>
    <dbReference type="NCBI Taxonomy" id="153505"/>
    <lineage>
        <taxon>Eukaryota</taxon>
        <taxon>Fungi</taxon>
        <taxon>Dikarya</taxon>
        <taxon>Basidiomycota</taxon>
        <taxon>Agaricomycotina</taxon>
        <taxon>Agaricomycetes</taxon>
        <taxon>Agaricomycetidae</taxon>
        <taxon>Agaricales</taxon>
        <taxon>Marasmiineae</taxon>
        <taxon>Mycenaceae</taxon>
        <taxon>Mycena</taxon>
    </lineage>
</organism>
<reference evidence="2" key="1">
    <citation type="submission" date="2023-03" db="EMBL/GenBank/DDBJ databases">
        <title>Massive genome expansion in bonnet fungi (Mycena s.s.) driven by repeated elements and novel gene families across ecological guilds.</title>
        <authorList>
            <consortium name="Lawrence Berkeley National Laboratory"/>
            <person name="Harder C.B."/>
            <person name="Miyauchi S."/>
            <person name="Viragh M."/>
            <person name="Kuo A."/>
            <person name="Thoen E."/>
            <person name="Andreopoulos B."/>
            <person name="Lu D."/>
            <person name="Skrede I."/>
            <person name="Drula E."/>
            <person name="Henrissat B."/>
            <person name="Morin E."/>
            <person name="Kohler A."/>
            <person name="Barry K."/>
            <person name="LaButti K."/>
            <person name="Morin E."/>
            <person name="Salamov A."/>
            <person name="Lipzen A."/>
            <person name="Mereny Z."/>
            <person name="Hegedus B."/>
            <person name="Baldrian P."/>
            <person name="Stursova M."/>
            <person name="Weitz H."/>
            <person name="Taylor A."/>
            <person name="Grigoriev I.V."/>
            <person name="Nagy L.G."/>
            <person name="Martin F."/>
            <person name="Kauserud H."/>
        </authorList>
    </citation>
    <scope>NUCLEOTIDE SEQUENCE</scope>
    <source>
        <strain evidence="2">9144</strain>
    </source>
</reference>
<dbReference type="EMBL" id="JARJCW010000001">
    <property type="protein sequence ID" value="KAJ7230608.1"/>
    <property type="molecule type" value="Genomic_DNA"/>
</dbReference>
<feature type="region of interest" description="Disordered" evidence="1">
    <location>
        <begin position="280"/>
        <end position="321"/>
    </location>
</feature>